<evidence type="ECO:0000313" key="2">
    <source>
        <dbReference type="EMBL" id="RPD65768.1"/>
    </source>
</evidence>
<dbReference type="EMBL" id="ML122251">
    <property type="protein sequence ID" value="RPD65768.1"/>
    <property type="molecule type" value="Genomic_DNA"/>
</dbReference>
<dbReference type="PANTHER" id="PTHR39476:SF1">
    <property type="entry name" value="NADH DEHYDROGENASE [UBIQUINONE] 1 BETA SUBCOMPLEX SUBUNIT 4"/>
    <property type="match status" value="1"/>
</dbReference>
<evidence type="ECO:0008006" key="4">
    <source>
        <dbReference type="Google" id="ProtNLM"/>
    </source>
</evidence>
<dbReference type="Proteomes" id="UP000313359">
    <property type="component" value="Unassembled WGS sequence"/>
</dbReference>
<dbReference type="OrthoDB" id="15108at2759"/>
<reference evidence="2" key="1">
    <citation type="journal article" date="2018" name="Genome Biol. Evol.">
        <title>Genomics and development of Lentinus tigrinus, a white-rot wood-decaying mushroom with dimorphic fruiting bodies.</title>
        <authorList>
            <person name="Wu B."/>
            <person name="Xu Z."/>
            <person name="Knudson A."/>
            <person name="Carlson A."/>
            <person name="Chen N."/>
            <person name="Kovaka S."/>
            <person name="LaButti K."/>
            <person name="Lipzen A."/>
            <person name="Pennachio C."/>
            <person name="Riley R."/>
            <person name="Schakwitz W."/>
            <person name="Umezawa K."/>
            <person name="Ohm R.A."/>
            <person name="Grigoriev I.V."/>
            <person name="Nagy L.G."/>
            <person name="Gibbons J."/>
            <person name="Hibbett D."/>
        </authorList>
    </citation>
    <scope>NUCLEOTIDE SEQUENCE [LARGE SCALE GENOMIC DNA]</scope>
    <source>
        <strain evidence="2">ALCF2SS1-6</strain>
    </source>
</reference>
<feature type="transmembrane region" description="Helical" evidence="1">
    <location>
        <begin position="38"/>
        <end position="55"/>
    </location>
</feature>
<dbReference type="AlphaFoldDB" id="A0A5C2SQZ1"/>
<keyword evidence="1" id="KW-1133">Transmembrane helix</keyword>
<keyword evidence="1" id="KW-0472">Membrane</keyword>
<dbReference type="STRING" id="1328759.A0A5C2SQZ1"/>
<evidence type="ECO:0000256" key="1">
    <source>
        <dbReference type="SAM" id="Phobius"/>
    </source>
</evidence>
<protein>
    <recommendedName>
        <fullName evidence="4">Complex I-B15</fullName>
    </recommendedName>
</protein>
<accession>A0A5C2SQZ1</accession>
<proteinExistence type="predicted"/>
<gene>
    <name evidence="2" type="ORF">L227DRAFT_648613</name>
</gene>
<name>A0A5C2SQZ1_9APHY</name>
<sequence length="81" mass="9384">MAGHGYTKTDPAVERWNTMREAVYKHFRFNSRTARQSILGMIVFPLSIFALSYNQDMRWDWTGKRKSESLARVAAAPEESD</sequence>
<evidence type="ECO:0000313" key="3">
    <source>
        <dbReference type="Proteomes" id="UP000313359"/>
    </source>
</evidence>
<organism evidence="2 3">
    <name type="scientific">Lentinus tigrinus ALCF2SS1-6</name>
    <dbReference type="NCBI Taxonomy" id="1328759"/>
    <lineage>
        <taxon>Eukaryota</taxon>
        <taxon>Fungi</taxon>
        <taxon>Dikarya</taxon>
        <taxon>Basidiomycota</taxon>
        <taxon>Agaricomycotina</taxon>
        <taxon>Agaricomycetes</taxon>
        <taxon>Polyporales</taxon>
        <taxon>Polyporaceae</taxon>
        <taxon>Lentinus</taxon>
    </lineage>
</organism>
<keyword evidence="1" id="KW-0812">Transmembrane</keyword>
<keyword evidence="3" id="KW-1185">Reference proteome</keyword>
<dbReference type="PANTHER" id="PTHR39476">
    <property type="entry name" value="NADH:UBIQUINONE OXIDOREDUCTASE 6.6KD SUBUNIT"/>
    <property type="match status" value="1"/>
</dbReference>